<keyword evidence="1" id="KW-1133">Transmembrane helix</keyword>
<dbReference type="RefSeq" id="WP_378248381.1">
    <property type="nucleotide sequence ID" value="NZ_JBHSKF010000006.1"/>
</dbReference>
<dbReference type="EMBL" id="JBHSKF010000006">
    <property type="protein sequence ID" value="MFC5288539.1"/>
    <property type="molecule type" value="Genomic_DNA"/>
</dbReference>
<keyword evidence="4" id="KW-1185">Reference proteome</keyword>
<dbReference type="InterPro" id="IPR046253">
    <property type="entry name" value="DUF6286"/>
</dbReference>
<organism evidence="3 4">
    <name type="scientific">Actinokineospora guangxiensis</name>
    <dbReference type="NCBI Taxonomy" id="1490288"/>
    <lineage>
        <taxon>Bacteria</taxon>
        <taxon>Bacillati</taxon>
        <taxon>Actinomycetota</taxon>
        <taxon>Actinomycetes</taxon>
        <taxon>Pseudonocardiales</taxon>
        <taxon>Pseudonocardiaceae</taxon>
        <taxon>Actinokineospora</taxon>
    </lineage>
</organism>
<comment type="caution">
    <text evidence="3">The sequence shown here is derived from an EMBL/GenBank/DDBJ whole genome shotgun (WGS) entry which is preliminary data.</text>
</comment>
<sequence>MTRSRRRLAAALTALVVLVVCVLTAVVALRAALGDVPADAYRDIASTLRATAWDSAVPTLVGAVAAVLGVVLLAAAALPGSSPVVPLRDSGDGVRCWIRRRGYRADLRDAARGVDGVSKARVRAGTGDVLASVRTRRSGSGELGTAVHAAVEGRLGRWGLAIEPAVRVRVRRDRAAR</sequence>
<keyword evidence="1" id="KW-0472">Membrane</keyword>
<gene>
    <name evidence="3" type="ORF">ACFPM7_15880</name>
</gene>
<protein>
    <submittedName>
        <fullName evidence="3">DUF6286 domain-containing protein</fullName>
    </submittedName>
</protein>
<feature type="domain" description="DUF6286" evidence="2">
    <location>
        <begin position="67"/>
        <end position="171"/>
    </location>
</feature>
<proteinExistence type="predicted"/>
<evidence type="ECO:0000259" key="2">
    <source>
        <dbReference type="Pfam" id="PF19803"/>
    </source>
</evidence>
<name>A0ABW0ER69_9PSEU</name>
<reference evidence="4" key="1">
    <citation type="journal article" date="2019" name="Int. J. Syst. Evol. Microbiol.">
        <title>The Global Catalogue of Microorganisms (GCM) 10K type strain sequencing project: providing services to taxonomists for standard genome sequencing and annotation.</title>
        <authorList>
            <consortium name="The Broad Institute Genomics Platform"/>
            <consortium name="The Broad Institute Genome Sequencing Center for Infectious Disease"/>
            <person name="Wu L."/>
            <person name="Ma J."/>
        </authorList>
    </citation>
    <scope>NUCLEOTIDE SEQUENCE [LARGE SCALE GENOMIC DNA]</scope>
    <source>
        <strain evidence="4">CCUG 59778</strain>
    </source>
</reference>
<evidence type="ECO:0000313" key="3">
    <source>
        <dbReference type="EMBL" id="MFC5288539.1"/>
    </source>
</evidence>
<keyword evidence="1" id="KW-0812">Transmembrane</keyword>
<accession>A0ABW0ER69</accession>
<dbReference type="Proteomes" id="UP001596157">
    <property type="component" value="Unassembled WGS sequence"/>
</dbReference>
<feature type="transmembrane region" description="Helical" evidence="1">
    <location>
        <begin position="55"/>
        <end position="78"/>
    </location>
</feature>
<dbReference type="Pfam" id="PF19803">
    <property type="entry name" value="DUF6286"/>
    <property type="match status" value="1"/>
</dbReference>
<evidence type="ECO:0000256" key="1">
    <source>
        <dbReference type="SAM" id="Phobius"/>
    </source>
</evidence>
<evidence type="ECO:0000313" key="4">
    <source>
        <dbReference type="Proteomes" id="UP001596157"/>
    </source>
</evidence>